<keyword evidence="7" id="KW-0472">Membrane</keyword>
<comment type="caution">
    <text evidence="9">The sequence shown here is derived from an EMBL/GenBank/DDBJ whole genome shotgun (WGS) entry which is preliminary data.</text>
</comment>
<protein>
    <recommendedName>
        <fullName evidence="2">histidine kinase</fullName>
        <ecNumber evidence="2">2.7.13.3</ecNumber>
    </recommendedName>
</protein>
<dbReference type="InterPro" id="IPR003594">
    <property type="entry name" value="HATPase_dom"/>
</dbReference>
<keyword evidence="4" id="KW-0808">Transferase</keyword>
<evidence type="ECO:0000256" key="1">
    <source>
        <dbReference type="ARBA" id="ARBA00000085"/>
    </source>
</evidence>
<dbReference type="PRINTS" id="PR00344">
    <property type="entry name" value="BCTRLSENSOR"/>
</dbReference>
<evidence type="ECO:0000313" key="9">
    <source>
        <dbReference type="EMBL" id="NBG65623.1"/>
    </source>
</evidence>
<dbReference type="Gene3D" id="3.30.565.10">
    <property type="entry name" value="Histidine kinase-like ATPase, C-terminal domain"/>
    <property type="match status" value="1"/>
</dbReference>
<evidence type="ECO:0000259" key="8">
    <source>
        <dbReference type="PROSITE" id="PS50109"/>
    </source>
</evidence>
<dbReference type="Pfam" id="PF02518">
    <property type="entry name" value="HATPase_c"/>
    <property type="match status" value="1"/>
</dbReference>
<keyword evidence="5 9" id="KW-0418">Kinase</keyword>
<reference evidence="9 10" key="1">
    <citation type="submission" date="2019-12" db="EMBL/GenBank/DDBJ databases">
        <authorList>
            <person name="Zhao J."/>
        </authorList>
    </citation>
    <scope>NUCLEOTIDE SEQUENCE [LARGE SCALE GENOMIC DNA]</scope>
    <source>
        <strain evidence="9 10">S-15</strain>
    </source>
</reference>
<keyword evidence="3" id="KW-0597">Phosphoprotein</keyword>
<proteinExistence type="predicted"/>
<dbReference type="EC" id="2.7.13.3" evidence="2"/>
<evidence type="ECO:0000256" key="6">
    <source>
        <dbReference type="ARBA" id="ARBA00023012"/>
    </source>
</evidence>
<dbReference type="GO" id="GO:0004721">
    <property type="term" value="F:phosphoprotein phosphatase activity"/>
    <property type="evidence" value="ECO:0007669"/>
    <property type="project" value="TreeGrafter"/>
</dbReference>
<evidence type="ECO:0000256" key="3">
    <source>
        <dbReference type="ARBA" id="ARBA00022553"/>
    </source>
</evidence>
<sequence length="424" mass="49302">MNQKTIRLVILFAAVSLLGVGSFQLFWVNKAFDLESKQFNERVFVALNNVARTVQKLTKDTSDLYAPIQQIRSNFFIVSTNDTLHPFLLESIITKEFESRNIKTDFEYVIYDCFSDSIVFGKNVPLENDDRSFINFASRNERWKESTHYFGVYFPDKRSYIIDAIDIWIYSSIFMLIVMMFFSYTIWVILKQKRIDEIKTDFINNMTHELKTPISTISLSTDVLTRPDIIENPQRLNTYARIIKEENNRLKTQVEKVLQMASLENSSIELEKKEVDLHQLCLQTIRSFDLILKDKNGVLTTQFDAKPSIIIADAFHIGNVLFNLLDNAIKYSAENPKIELITYSDRKGIYLEIKDQGIGISDKDKKQIFDKFYRVTKGDLHDVKGYGLGLNYSKTMVHLHKGWIKLKNNTPHGSIFTIFLPFKP</sequence>
<dbReference type="InterPro" id="IPR003661">
    <property type="entry name" value="HisK_dim/P_dom"/>
</dbReference>
<keyword evidence="7" id="KW-0812">Transmembrane</keyword>
<dbReference type="GO" id="GO:0016036">
    <property type="term" value="P:cellular response to phosphate starvation"/>
    <property type="evidence" value="ECO:0007669"/>
    <property type="project" value="TreeGrafter"/>
</dbReference>
<dbReference type="Proteomes" id="UP000470771">
    <property type="component" value="Unassembled WGS sequence"/>
</dbReference>
<evidence type="ECO:0000313" key="10">
    <source>
        <dbReference type="Proteomes" id="UP000470771"/>
    </source>
</evidence>
<dbReference type="InterPro" id="IPR050351">
    <property type="entry name" value="BphY/WalK/GraS-like"/>
</dbReference>
<evidence type="ECO:0000256" key="5">
    <source>
        <dbReference type="ARBA" id="ARBA00022777"/>
    </source>
</evidence>
<dbReference type="InterPro" id="IPR005467">
    <property type="entry name" value="His_kinase_dom"/>
</dbReference>
<feature type="transmembrane region" description="Helical" evidence="7">
    <location>
        <begin position="167"/>
        <end position="190"/>
    </location>
</feature>
<dbReference type="SUPFAM" id="SSF47384">
    <property type="entry name" value="Homodimeric domain of signal transducing histidine kinase"/>
    <property type="match status" value="1"/>
</dbReference>
<keyword evidence="7" id="KW-1133">Transmembrane helix</keyword>
<feature type="domain" description="Histidine kinase" evidence="8">
    <location>
        <begin position="205"/>
        <end position="424"/>
    </location>
</feature>
<dbReference type="Pfam" id="PF00512">
    <property type="entry name" value="HisKA"/>
    <property type="match status" value="1"/>
</dbReference>
<dbReference type="Gene3D" id="1.10.287.130">
    <property type="match status" value="1"/>
</dbReference>
<evidence type="ECO:0000256" key="7">
    <source>
        <dbReference type="SAM" id="Phobius"/>
    </source>
</evidence>
<gene>
    <name evidence="9" type="ORF">GQN54_05810</name>
</gene>
<dbReference type="EMBL" id="WWNE01000005">
    <property type="protein sequence ID" value="NBG65623.1"/>
    <property type="molecule type" value="Genomic_DNA"/>
</dbReference>
<dbReference type="GO" id="GO:0005886">
    <property type="term" value="C:plasma membrane"/>
    <property type="evidence" value="ECO:0007669"/>
    <property type="project" value="TreeGrafter"/>
</dbReference>
<dbReference type="CDD" id="cd00082">
    <property type="entry name" value="HisKA"/>
    <property type="match status" value="1"/>
</dbReference>
<accession>A0A6N9NI89</accession>
<name>A0A6N9NI89_9FLAO</name>
<dbReference type="RefSeq" id="WP_160632572.1">
    <property type="nucleotide sequence ID" value="NZ_WWNE01000005.1"/>
</dbReference>
<dbReference type="InterPro" id="IPR004358">
    <property type="entry name" value="Sig_transdc_His_kin-like_C"/>
</dbReference>
<dbReference type="SUPFAM" id="SSF55874">
    <property type="entry name" value="ATPase domain of HSP90 chaperone/DNA topoisomerase II/histidine kinase"/>
    <property type="match status" value="1"/>
</dbReference>
<dbReference type="PANTHER" id="PTHR45453">
    <property type="entry name" value="PHOSPHATE REGULON SENSOR PROTEIN PHOR"/>
    <property type="match status" value="1"/>
</dbReference>
<dbReference type="SMART" id="SM00388">
    <property type="entry name" value="HisKA"/>
    <property type="match status" value="1"/>
</dbReference>
<comment type="catalytic activity">
    <reaction evidence="1">
        <text>ATP + protein L-histidine = ADP + protein N-phospho-L-histidine.</text>
        <dbReference type="EC" id="2.7.13.3"/>
    </reaction>
</comment>
<dbReference type="InterPro" id="IPR036097">
    <property type="entry name" value="HisK_dim/P_sf"/>
</dbReference>
<evidence type="ECO:0000256" key="2">
    <source>
        <dbReference type="ARBA" id="ARBA00012438"/>
    </source>
</evidence>
<dbReference type="PROSITE" id="PS50109">
    <property type="entry name" value="HIS_KIN"/>
    <property type="match status" value="1"/>
</dbReference>
<keyword evidence="6" id="KW-0902">Two-component regulatory system</keyword>
<dbReference type="AlphaFoldDB" id="A0A6N9NI89"/>
<keyword evidence="10" id="KW-1185">Reference proteome</keyword>
<organism evidence="9 10">
    <name type="scientific">Acidiluteibacter ferrifornacis</name>
    <dbReference type="NCBI Taxonomy" id="2692424"/>
    <lineage>
        <taxon>Bacteria</taxon>
        <taxon>Pseudomonadati</taxon>
        <taxon>Bacteroidota</taxon>
        <taxon>Flavobacteriia</taxon>
        <taxon>Flavobacteriales</taxon>
        <taxon>Cryomorphaceae</taxon>
        <taxon>Acidiluteibacter</taxon>
    </lineage>
</organism>
<dbReference type="InterPro" id="IPR036890">
    <property type="entry name" value="HATPase_C_sf"/>
</dbReference>
<dbReference type="PANTHER" id="PTHR45453:SF1">
    <property type="entry name" value="PHOSPHATE REGULON SENSOR PROTEIN PHOR"/>
    <property type="match status" value="1"/>
</dbReference>
<dbReference type="SMART" id="SM00387">
    <property type="entry name" value="HATPase_c"/>
    <property type="match status" value="1"/>
</dbReference>
<dbReference type="GO" id="GO:0000155">
    <property type="term" value="F:phosphorelay sensor kinase activity"/>
    <property type="evidence" value="ECO:0007669"/>
    <property type="project" value="InterPro"/>
</dbReference>
<evidence type="ECO:0000256" key="4">
    <source>
        <dbReference type="ARBA" id="ARBA00022679"/>
    </source>
</evidence>
<dbReference type="FunFam" id="3.30.565.10:FF:000006">
    <property type="entry name" value="Sensor histidine kinase WalK"/>
    <property type="match status" value="1"/>
</dbReference>